<dbReference type="SMART" id="SM00079">
    <property type="entry name" value="PBPe"/>
    <property type="match status" value="1"/>
</dbReference>
<gene>
    <name evidence="22" type="ORF">DNTS_018367</name>
</gene>
<keyword evidence="7" id="KW-0406">Ion transport</keyword>
<dbReference type="InterPro" id="IPR019594">
    <property type="entry name" value="Glu/Gly-bd"/>
</dbReference>
<evidence type="ECO:0000256" key="3">
    <source>
        <dbReference type="ARBA" id="ARBA00022692"/>
    </source>
</evidence>
<feature type="region of interest" description="Disordered" evidence="17">
    <location>
        <begin position="1093"/>
        <end position="1156"/>
    </location>
</feature>
<dbReference type="PANTHER" id="PTHR18966">
    <property type="entry name" value="IONOTROPIC GLUTAMATE RECEPTOR"/>
    <property type="match status" value="1"/>
</dbReference>
<keyword evidence="10" id="KW-0325">Glycoprotein</keyword>
<dbReference type="Pfam" id="PF10613">
    <property type="entry name" value="Lig_chan-Glu_bd"/>
    <property type="match status" value="1"/>
</dbReference>
<keyword evidence="1" id="KW-0813">Transport</keyword>
<organism evidence="22 23">
    <name type="scientific">Danionella cerebrum</name>
    <dbReference type="NCBI Taxonomy" id="2873325"/>
    <lineage>
        <taxon>Eukaryota</taxon>
        <taxon>Metazoa</taxon>
        <taxon>Chordata</taxon>
        <taxon>Craniata</taxon>
        <taxon>Vertebrata</taxon>
        <taxon>Euteleostomi</taxon>
        <taxon>Actinopterygii</taxon>
        <taxon>Neopterygii</taxon>
        <taxon>Teleostei</taxon>
        <taxon>Ostariophysi</taxon>
        <taxon>Cypriniformes</taxon>
        <taxon>Danionidae</taxon>
        <taxon>Danioninae</taxon>
        <taxon>Danionella</taxon>
    </lineage>
</organism>
<dbReference type="FunFam" id="3.40.50.2300:FF:000059">
    <property type="entry name" value="Glutamate receptor, ionotropic, kainate 4"/>
    <property type="match status" value="1"/>
</dbReference>
<evidence type="ECO:0000256" key="15">
    <source>
        <dbReference type="ARBA" id="ARBA00034104"/>
    </source>
</evidence>
<dbReference type="Gene3D" id="1.10.287.70">
    <property type="match status" value="1"/>
</dbReference>
<evidence type="ECO:0000259" key="21">
    <source>
        <dbReference type="SMART" id="SM00918"/>
    </source>
</evidence>
<evidence type="ECO:0000256" key="2">
    <source>
        <dbReference type="ARBA" id="ARBA00022475"/>
    </source>
</evidence>
<evidence type="ECO:0000256" key="16">
    <source>
        <dbReference type="ARBA" id="ARBA00034107"/>
    </source>
</evidence>
<dbReference type="EMBL" id="SRMA01025354">
    <property type="protein sequence ID" value="TRY95585.1"/>
    <property type="molecule type" value="Genomic_DNA"/>
</dbReference>
<dbReference type="FunFam" id="3.40.190.10:FF:000060">
    <property type="entry name" value="Glutamate receptor ionotropic, kainate 1"/>
    <property type="match status" value="1"/>
</dbReference>
<keyword evidence="13" id="KW-1071">Ligand-gated ion channel</keyword>
<keyword evidence="6" id="KW-0770">Synapse</keyword>
<keyword evidence="4 19" id="KW-0732">Signal</keyword>
<accession>A0A553R045</accession>
<keyword evidence="2" id="KW-1003">Cell membrane</keyword>
<dbReference type="FunFam" id="1.10.287.70:FF:000010">
    <property type="entry name" value="Putative glutamate receptor ionotropic kainate 1"/>
    <property type="match status" value="1"/>
</dbReference>
<evidence type="ECO:0000256" key="11">
    <source>
        <dbReference type="ARBA" id="ARBA00023257"/>
    </source>
</evidence>
<evidence type="ECO:0000256" key="18">
    <source>
        <dbReference type="SAM" id="Phobius"/>
    </source>
</evidence>
<evidence type="ECO:0000256" key="13">
    <source>
        <dbReference type="ARBA" id="ARBA00023286"/>
    </source>
</evidence>
<evidence type="ECO:0000256" key="12">
    <source>
        <dbReference type="ARBA" id="ARBA00023273"/>
    </source>
</evidence>
<dbReference type="GO" id="GO:0042734">
    <property type="term" value="C:presynaptic membrane"/>
    <property type="evidence" value="ECO:0007669"/>
    <property type="project" value="UniProtKB-SubCell"/>
</dbReference>
<name>A0A553R045_9TELE</name>
<feature type="compositionally biased region" description="Pro residues" evidence="17">
    <location>
        <begin position="1099"/>
        <end position="1111"/>
    </location>
</feature>
<proteinExistence type="predicted"/>
<keyword evidence="9" id="KW-0675">Receptor</keyword>
<feature type="domain" description="Ionotropic glutamate receptor C-terminal" evidence="20">
    <location>
        <begin position="430"/>
        <end position="891"/>
    </location>
</feature>
<evidence type="ECO:0000256" key="19">
    <source>
        <dbReference type="SAM" id="SignalP"/>
    </source>
</evidence>
<dbReference type="Proteomes" id="UP000316079">
    <property type="component" value="Unassembled WGS sequence"/>
</dbReference>
<dbReference type="AlphaFoldDB" id="A0A553R045"/>
<keyword evidence="23" id="KW-1185">Reference proteome</keyword>
<dbReference type="FunFam" id="3.40.190.10:FF:000072">
    <property type="entry name" value="glutamate receptor ionotropic, kainate 4"/>
    <property type="match status" value="1"/>
</dbReference>
<protein>
    <recommendedName>
        <fullName evidence="24">Glutamate receptor</fullName>
    </recommendedName>
</protein>
<evidence type="ECO:0000256" key="8">
    <source>
        <dbReference type="ARBA" id="ARBA00023136"/>
    </source>
</evidence>
<evidence type="ECO:0000256" key="5">
    <source>
        <dbReference type="ARBA" id="ARBA00022989"/>
    </source>
</evidence>
<evidence type="ECO:0000256" key="4">
    <source>
        <dbReference type="ARBA" id="ARBA00022729"/>
    </source>
</evidence>
<feature type="transmembrane region" description="Helical" evidence="18">
    <location>
        <begin position="559"/>
        <end position="580"/>
    </location>
</feature>
<dbReference type="CDD" id="cd06394">
    <property type="entry name" value="PBP1_iGluR_Kainate_KA1_2"/>
    <property type="match status" value="1"/>
</dbReference>
<feature type="domain" description="Ionotropic glutamate receptor L-glutamate and glycine-binding" evidence="21">
    <location>
        <begin position="440"/>
        <end position="504"/>
    </location>
</feature>
<evidence type="ECO:0000256" key="10">
    <source>
        <dbReference type="ARBA" id="ARBA00023180"/>
    </source>
</evidence>
<evidence type="ECO:0000256" key="1">
    <source>
        <dbReference type="ARBA" id="ARBA00022448"/>
    </source>
</evidence>
<keyword evidence="3 18" id="KW-0812">Transmembrane</keyword>
<evidence type="ECO:0000256" key="17">
    <source>
        <dbReference type="SAM" id="MobiDB-lite"/>
    </source>
</evidence>
<feature type="non-terminal residue" evidence="22">
    <location>
        <position position="1"/>
    </location>
</feature>
<feature type="transmembrane region" description="Helical" evidence="18">
    <location>
        <begin position="770"/>
        <end position="789"/>
    </location>
</feature>
<dbReference type="Gene3D" id="3.40.190.10">
    <property type="entry name" value="Periplasmic binding protein-like II"/>
    <property type="match status" value="2"/>
</dbReference>
<feature type="compositionally biased region" description="Polar residues" evidence="17">
    <location>
        <begin position="1024"/>
        <end position="1034"/>
    </location>
</feature>
<feature type="signal peptide" evidence="19">
    <location>
        <begin position="1"/>
        <end position="23"/>
    </location>
</feature>
<dbReference type="InterPro" id="IPR028082">
    <property type="entry name" value="Peripla_BP_I"/>
</dbReference>
<evidence type="ECO:0000256" key="9">
    <source>
        <dbReference type="ARBA" id="ARBA00023170"/>
    </source>
</evidence>
<feature type="chain" id="PRO_5021728115" description="Glutamate receptor" evidence="19">
    <location>
        <begin position="24"/>
        <end position="1156"/>
    </location>
</feature>
<feature type="region of interest" description="Disordered" evidence="17">
    <location>
        <begin position="1021"/>
        <end position="1048"/>
    </location>
</feature>
<dbReference type="InterPro" id="IPR015683">
    <property type="entry name" value="Ionotropic_Glu_rcpt"/>
</dbReference>
<evidence type="ECO:0000256" key="6">
    <source>
        <dbReference type="ARBA" id="ARBA00023018"/>
    </source>
</evidence>
<feature type="transmembrane region" description="Helical" evidence="18">
    <location>
        <begin position="729"/>
        <end position="750"/>
    </location>
</feature>
<evidence type="ECO:0000256" key="7">
    <source>
        <dbReference type="ARBA" id="ARBA00023065"/>
    </source>
</evidence>
<feature type="region of interest" description="Disordered" evidence="17">
    <location>
        <begin position="620"/>
        <end position="644"/>
    </location>
</feature>
<evidence type="ECO:0000256" key="14">
    <source>
        <dbReference type="ARBA" id="ARBA00023303"/>
    </source>
</evidence>
<evidence type="ECO:0000313" key="23">
    <source>
        <dbReference type="Proteomes" id="UP000316079"/>
    </source>
</evidence>
<dbReference type="GO" id="GO:0045211">
    <property type="term" value="C:postsynaptic membrane"/>
    <property type="evidence" value="ECO:0007669"/>
    <property type="project" value="UniProtKB-SubCell"/>
</dbReference>
<dbReference type="GO" id="GO:0015276">
    <property type="term" value="F:ligand-gated monoatomic ion channel activity"/>
    <property type="evidence" value="ECO:0007669"/>
    <property type="project" value="InterPro"/>
</dbReference>
<dbReference type="SUPFAM" id="SSF53822">
    <property type="entry name" value="Periplasmic binding protein-like I"/>
    <property type="match status" value="1"/>
</dbReference>
<feature type="transmembrane region" description="Helical" evidence="18">
    <location>
        <begin position="910"/>
        <end position="934"/>
    </location>
</feature>
<dbReference type="InterPro" id="IPR001828">
    <property type="entry name" value="ANF_lig-bd_rcpt"/>
</dbReference>
<comment type="subcellular location">
    <subcellularLocation>
        <location evidence="15">Postsynaptic cell membrane</location>
        <topology evidence="15">Multi-pass membrane protein</topology>
    </subcellularLocation>
    <subcellularLocation>
        <location evidence="16">Presynaptic cell membrane</location>
        <topology evidence="16">Multi-pass membrane protein</topology>
    </subcellularLocation>
</comment>
<dbReference type="Pfam" id="PF00060">
    <property type="entry name" value="Lig_chan"/>
    <property type="match status" value="1"/>
</dbReference>
<dbReference type="SUPFAM" id="SSF53850">
    <property type="entry name" value="Periplasmic binding protein-like II"/>
    <property type="match status" value="1"/>
</dbReference>
<dbReference type="OrthoDB" id="5984008at2759"/>
<evidence type="ECO:0000259" key="20">
    <source>
        <dbReference type="SMART" id="SM00079"/>
    </source>
</evidence>
<reference evidence="22 23" key="1">
    <citation type="journal article" date="2019" name="Sci. Data">
        <title>Hybrid genome assembly and annotation of Danionella translucida.</title>
        <authorList>
            <person name="Kadobianskyi M."/>
            <person name="Schulze L."/>
            <person name="Schuelke M."/>
            <person name="Judkewitz B."/>
        </authorList>
    </citation>
    <scope>NUCLEOTIDE SEQUENCE [LARGE SCALE GENOMIC DNA]</scope>
    <source>
        <strain evidence="22 23">Bolton</strain>
    </source>
</reference>
<dbReference type="STRING" id="623744.A0A553R045"/>
<dbReference type="Pfam" id="PF01094">
    <property type="entry name" value="ANF_receptor"/>
    <property type="match status" value="1"/>
</dbReference>
<dbReference type="InterPro" id="IPR001320">
    <property type="entry name" value="Iontro_rcpt_C"/>
</dbReference>
<keyword evidence="12" id="KW-0966">Cell projection</keyword>
<keyword evidence="14" id="KW-0407">Ion channel</keyword>
<comment type="caution">
    <text evidence="22">The sequence shown here is derived from an EMBL/GenBank/DDBJ whole genome shotgun (WGS) entry which is preliminary data.</text>
</comment>
<keyword evidence="5 18" id="KW-1133">Transmembrane helix</keyword>
<keyword evidence="11" id="KW-0628">Postsynaptic cell membrane</keyword>
<dbReference type="Gene3D" id="3.40.50.2300">
    <property type="match status" value="2"/>
</dbReference>
<evidence type="ECO:0008006" key="24">
    <source>
        <dbReference type="Google" id="ProtNLM"/>
    </source>
</evidence>
<keyword evidence="8 18" id="KW-0472">Membrane</keyword>
<evidence type="ECO:0000313" key="22">
    <source>
        <dbReference type="EMBL" id="TRY95585.1"/>
    </source>
</evidence>
<sequence>KMPELPALLLSIYFRFLLVTVVTMPPSSVSQSPVLSSVRMAAILDDSTVCGRGERLALALARENINSVMESPGRTRAEVDVFELQKDSQYETTDTMCQILPKGVVSVIGPASSPASGSIVSHICGEKEIPHVKIGPEETPRLPYLRFASVTLYPSNEDLSLAIGSILRSFSYPSASLVCAKAECLLRLEELIRRFLISRETLSIRMLDDNLDPTPLLKEIRDDKIATIIIDANASVSYLILKKASELGMTSAFYKYILTTMDFPLLWLDDVVDEQSNILGFSMFNTTHPFYLEFIRSLNLSWREGCDINQFPGPALSSALLFDAVHVVVSAVQELNRSQEIGVKPLSCTSPQIWQHGTSLMNYLRMVEYDGLTGHVEFNSKGQRTNYTLRILEKHKGGQKEIGTWYSNNTLLMNSTSLDINVSETLANKSLIVTTILENPYVMRKVNYQDFEGNEQYEGFCVDMLRELSDILKFSYRIKLVDDGLYGAPEPNGSWTGMVGELINRKADLAVAAFTITSEREKVIDFSKPFMTLGISILYRVHIGRKPGYFSFLDPFSPAVWLFMLLAYLAVSCVLFLSASRLPAEVSPLRNFLPMEKTSASKPQAQFSFLIQSPQPRRHLAAQRHSENPSQPQSPSREPVKPLSSEASGTMEFCLHHVYAFLVRVSGLQLTMLSPYEWYNPHPCLRERRDLLENQYTLGNSLWFPVGGFMQQGSEIMPRALSTRCVSGVWWAFTLIIISSYTANLAAFLTVQRMEVPIESPDDLADQTNIQYGTIHGGSTMTFFMNSRYQTYQRMWNYMYSKQPSVFVKSTEEGIARVVNSKYAFLLESTMNEYHRSLNCNLTQIGGLLDTKGYGIGMPLGSPFRDEISLAVLQLQENNRLEILKRRWWEGGQCPKEEDHRAKGLGMENIGGIFVVLICGLIIAVFVAVMEFVWSTRRSAETDEVRPLSCESQYHSHMRVSVCQEMMTEFRNAVSCKKSSRLRRRRPLSSSLALRHPTRITLGAPRPLRLVREMRLSNGKLYSGTGTLTGNSAGPSELGPGPQRLLEDPLAANSTPAVAMGPPAVTVPLPRGCTHVRICQECRRIQSLRTTTCTRIPPSTAPLPRLAPHPPHSSSNTDSEGGGSMSPCRISHSPSVKGCSLALQSGNSTDLMGEQK</sequence>
<dbReference type="SMART" id="SM00918">
    <property type="entry name" value="Lig_chan-Glu_bd"/>
    <property type="match status" value="1"/>
</dbReference>